<organism evidence="3 4">
    <name type="scientific">Knipowitschia caucasica</name>
    <name type="common">Caucasian dwarf goby</name>
    <name type="synonym">Pomatoschistus caucasicus</name>
    <dbReference type="NCBI Taxonomy" id="637954"/>
    <lineage>
        <taxon>Eukaryota</taxon>
        <taxon>Metazoa</taxon>
        <taxon>Chordata</taxon>
        <taxon>Craniata</taxon>
        <taxon>Vertebrata</taxon>
        <taxon>Euteleostomi</taxon>
        <taxon>Actinopterygii</taxon>
        <taxon>Neopterygii</taxon>
        <taxon>Teleostei</taxon>
        <taxon>Neoteleostei</taxon>
        <taxon>Acanthomorphata</taxon>
        <taxon>Gobiaria</taxon>
        <taxon>Gobiiformes</taxon>
        <taxon>Gobioidei</taxon>
        <taxon>Gobiidae</taxon>
        <taxon>Gobiinae</taxon>
        <taxon>Knipowitschia</taxon>
    </lineage>
</organism>
<feature type="region of interest" description="Disordered" evidence="1">
    <location>
        <begin position="182"/>
        <end position="235"/>
    </location>
</feature>
<evidence type="ECO:0000313" key="3">
    <source>
        <dbReference type="EMBL" id="CAL1586386.1"/>
    </source>
</evidence>
<dbReference type="PANTHER" id="PTHR13413">
    <property type="entry name" value="YLP MOTIF CONTAINING PROTEIN NUCLEAR PROTEIN ZAP"/>
    <property type="match status" value="1"/>
</dbReference>
<dbReference type="InterPro" id="IPR026314">
    <property type="entry name" value="YLP_motif_con_p1"/>
</dbReference>
<feature type="compositionally biased region" description="Pro residues" evidence="1">
    <location>
        <begin position="121"/>
        <end position="143"/>
    </location>
</feature>
<accession>A0AAV2KBA9</accession>
<keyword evidence="4" id="KW-1185">Reference proteome</keyword>
<dbReference type="AlphaFoldDB" id="A0AAV2KBA9"/>
<gene>
    <name evidence="3" type="ORF">KC01_LOCUS16459</name>
</gene>
<feature type="domain" description="YLPM1-like spectrin repeat" evidence="2">
    <location>
        <begin position="255"/>
        <end position="322"/>
    </location>
</feature>
<dbReference type="PANTHER" id="PTHR13413:SF0">
    <property type="entry name" value="YLP MOTIF-CONTAINING PROTEIN 1"/>
    <property type="match status" value="1"/>
</dbReference>
<dbReference type="PRINTS" id="PR01217">
    <property type="entry name" value="PRICHEXTENSN"/>
</dbReference>
<dbReference type="Pfam" id="PF26583">
    <property type="entry name" value="Spectrin_YLPM1"/>
    <property type="match status" value="1"/>
</dbReference>
<sequence>MFPWGTFGGAQQPQNYGANNSGNAAAFGGSGSGSVFSSLQEQHLQQMQQLQMLHQKQLQSVLHHGAQAAAFAAQPAQYPGSMWPSTDTVVQANHPGPTAFYSQNNSASMHTRGPISQPQDIQPPPPSQPPPAEQPAPPPPEPPAVTEHSTPKPPAPGSDTATSLQDRQQQWYKQHLLNLQKMKQDKAKQNQKEFGSTIAQPPPPKSEPPPPPPTEEPPAPPPPPPSEPETPNDPEEVARLKQLQAAAAQWQHVQQQKAGLQYQALMKQHENLQKVLEQYQQLIQQPPNLQSLSAELQFRYYKTLQQKFVPMYEEWDRTFKLWWCWRFTT</sequence>
<evidence type="ECO:0000313" key="4">
    <source>
        <dbReference type="Proteomes" id="UP001497482"/>
    </source>
</evidence>
<evidence type="ECO:0000259" key="2">
    <source>
        <dbReference type="Pfam" id="PF26583"/>
    </source>
</evidence>
<feature type="region of interest" description="Disordered" evidence="1">
    <location>
        <begin position="84"/>
        <end position="167"/>
    </location>
</feature>
<proteinExistence type="predicted"/>
<reference evidence="3 4" key="1">
    <citation type="submission" date="2024-04" db="EMBL/GenBank/DDBJ databases">
        <authorList>
            <person name="Waldvogel A.-M."/>
            <person name="Schoenle A."/>
        </authorList>
    </citation>
    <scope>NUCLEOTIDE SEQUENCE [LARGE SCALE GENOMIC DNA]</scope>
</reference>
<dbReference type="Proteomes" id="UP001497482">
    <property type="component" value="Chromosome 17"/>
</dbReference>
<feature type="compositionally biased region" description="Polar residues" evidence="1">
    <location>
        <begin position="100"/>
        <end position="109"/>
    </location>
</feature>
<evidence type="ECO:0000256" key="1">
    <source>
        <dbReference type="SAM" id="MobiDB-lite"/>
    </source>
</evidence>
<protein>
    <recommendedName>
        <fullName evidence="2">YLPM1-like spectrin repeat domain-containing protein</fullName>
    </recommendedName>
</protein>
<dbReference type="InterPro" id="IPR058903">
    <property type="entry name" value="Spectrin_YLPM1-like"/>
</dbReference>
<dbReference type="GO" id="GO:0032204">
    <property type="term" value="P:regulation of telomere maintenance"/>
    <property type="evidence" value="ECO:0007669"/>
    <property type="project" value="TreeGrafter"/>
</dbReference>
<feature type="compositionally biased region" description="Pro residues" evidence="1">
    <location>
        <begin position="200"/>
        <end position="228"/>
    </location>
</feature>
<name>A0AAV2KBA9_KNICA</name>
<dbReference type="GO" id="GO:0005634">
    <property type="term" value="C:nucleus"/>
    <property type="evidence" value="ECO:0007669"/>
    <property type="project" value="InterPro"/>
</dbReference>
<feature type="compositionally biased region" description="Basic and acidic residues" evidence="1">
    <location>
        <begin position="182"/>
        <end position="191"/>
    </location>
</feature>
<dbReference type="EMBL" id="OZ035839">
    <property type="protein sequence ID" value="CAL1586386.1"/>
    <property type="molecule type" value="Genomic_DNA"/>
</dbReference>